<gene>
    <name evidence="3" type="ORF">GCM10022224_050250</name>
</gene>
<feature type="transmembrane region" description="Helical" evidence="2">
    <location>
        <begin position="89"/>
        <end position="106"/>
    </location>
</feature>
<reference evidence="4" key="1">
    <citation type="journal article" date="2019" name="Int. J. Syst. Evol. Microbiol.">
        <title>The Global Catalogue of Microorganisms (GCM) 10K type strain sequencing project: providing services to taxonomists for standard genome sequencing and annotation.</title>
        <authorList>
            <consortium name="The Broad Institute Genomics Platform"/>
            <consortium name="The Broad Institute Genome Sequencing Center for Infectious Disease"/>
            <person name="Wu L."/>
            <person name="Ma J."/>
        </authorList>
    </citation>
    <scope>NUCLEOTIDE SEQUENCE [LARGE SCALE GENOMIC DNA]</scope>
    <source>
        <strain evidence="4">JCM 16904</strain>
    </source>
</reference>
<name>A0ABP7C4U5_9ACTN</name>
<feature type="region of interest" description="Disordered" evidence="1">
    <location>
        <begin position="127"/>
        <end position="155"/>
    </location>
</feature>
<protein>
    <recommendedName>
        <fullName evidence="5">DUF3592 domain-containing protein</fullName>
    </recommendedName>
</protein>
<feature type="transmembrane region" description="Helical" evidence="2">
    <location>
        <begin position="60"/>
        <end position="84"/>
    </location>
</feature>
<feature type="transmembrane region" description="Helical" evidence="2">
    <location>
        <begin position="34"/>
        <end position="54"/>
    </location>
</feature>
<proteinExistence type="predicted"/>
<keyword evidence="2" id="KW-1133">Transmembrane helix</keyword>
<comment type="caution">
    <text evidence="3">The sequence shown here is derived from an EMBL/GenBank/DDBJ whole genome shotgun (WGS) entry which is preliminary data.</text>
</comment>
<evidence type="ECO:0000256" key="2">
    <source>
        <dbReference type="SAM" id="Phobius"/>
    </source>
</evidence>
<accession>A0ABP7C4U5</accession>
<feature type="transmembrane region" description="Helical" evidence="2">
    <location>
        <begin position="214"/>
        <end position="234"/>
    </location>
</feature>
<evidence type="ECO:0000313" key="3">
    <source>
        <dbReference type="EMBL" id="GAA3679996.1"/>
    </source>
</evidence>
<dbReference type="EMBL" id="BAAAZP010000092">
    <property type="protein sequence ID" value="GAA3679996.1"/>
    <property type="molecule type" value="Genomic_DNA"/>
</dbReference>
<dbReference type="Proteomes" id="UP001500902">
    <property type="component" value="Unassembled WGS sequence"/>
</dbReference>
<evidence type="ECO:0008006" key="5">
    <source>
        <dbReference type="Google" id="ProtNLM"/>
    </source>
</evidence>
<keyword evidence="2" id="KW-0812">Transmembrane</keyword>
<organism evidence="3 4">
    <name type="scientific">Nonomuraea antimicrobica</name>
    <dbReference type="NCBI Taxonomy" id="561173"/>
    <lineage>
        <taxon>Bacteria</taxon>
        <taxon>Bacillati</taxon>
        <taxon>Actinomycetota</taxon>
        <taxon>Actinomycetes</taxon>
        <taxon>Streptosporangiales</taxon>
        <taxon>Streptosporangiaceae</taxon>
        <taxon>Nonomuraea</taxon>
    </lineage>
</organism>
<keyword evidence="2" id="KW-0472">Membrane</keyword>
<evidence type="ECO:0000256" key="1">
    <source>
        <dbReference type="SAM" id="MobiDB-lite"/>
    </source>
</evidence>
<keyword evidence="4" id="KW-1185">Reference proteome</keyword>
<sequence>MAGRGVYLTGMAGTDRRVTTGPRRTLRSVGLRNILWRSAPAVLAVAAAFGWAYVNVYGPSGWVGVVLWILSLVVALALTALAFFWCSRALLSLAVAAPLVLCLNLANEAVTRQALAERGRVSECLVRQETPQQRTVTETHHRPGTSPGDPGSTWTSTRTETFYEYRLACPQARPDAMTTDTSVAKAGAVIAVRWDPAGRITPRPAGNDTPATGFMNAALMGGVAVLFSLVDAVLDATGFGRRARPPGRRLWGRLRRRP</sequence>
<evidence type="ECO:0000313" key="4">
    <source>
        <dbReference type="Proteomes" id="UP001500902"/>
    </source>
</evidence>